<evidence type="ECO:0000313" key="2">
    <source>
        <dbReference type="EMBL" id="DAE19502.1"/>
    </source>
</evidence>
<evidence type="ECO:0000256" key="1">
    <source>
        <dbReference type="SAM" id="MobiDB-lite"/>
    </source>
</evidence>
<organism evidence="2">
    <name type="scientific">Myoviridae sp. ctitt1</name>
    <dbReference type="NCBI Taxonomy" id="2825157"/>
    <lineage>
        <taxon>Viruses</taxon>
        <taxon>Duplodnaviria</taxon>
        <taxon>Heunggongvirae</taxon>
        <taxon>Uroviricota</taxon>
        <taxon>Caudoviricetes</taxon>
    </lineage>
</organism>
<reference evidence="2" key="1">
    <citation type="journal article" date="2021" name="Proc. Natl. Acad. Sci. U.S.A.">
        <title>A Catalog of Tens of Thousands of Viruses from Human Metagenomes Reveals Hidden Associations with Chronic Diseases.</title>
        <authorList>
            <person name="Tisza M.J."/>
            <person name="Buck C.B."/>
        </authorList>
    </citation>
    <scope>NUCLEOTIDE SEQUENCE</scope>
    <source>
        <strain evidence="2">Ctitt1</strain>
    </source>
</reference>
<sequence>MSKDNDTFIPPIRPPRNSRYGEPSPELMKRLQQVTPELFAEFLMSKNAAQFCISCGFTKLTMSENGVYNGAKTPENYDSLSQIDQEKFAADNTLWYVTPVFVNTHTKIRLADVEYKINCPNCGHISIYRARPVVAWIEENRKECKNESD</sequence>
<name>A0A8S5QJN5_9CAUD</name>
<dbReference type="EMBL" id="BK015676">
    <property type="protein sequence ID" value="DAE19502.1"/>
    <property type="molecule type" value="Genomic_DNA"/>
</dbReference>
<protein>
    <submittedName>
        <fullName evidence="2">Nucleic-acid-binding protein</fullName>
    </submittedName>
</protein>
<proteinExistence type="predicted"/>
<feature type="region of interest" description="Disordered" evidence="1">
    <location>
        <begin position="1"/>
        <end position="24"/>
    </location>
</feature>
<accession>A0A8S5QJN5</accession>